<name>A0A8A1LBG2_AJEC8</name>
<dbReference type="AlphaFoldDB" id="A0A8A1LBG2"/>
<evidence type="ECO:0000313" key="1">
    <source>
        <dbReference type="EMBL" id="QSS50175.1"/>
    </source>
</evidence>
<evidence type="ECO:0000313" key="2">
    <source>
        <dbReference type="Proteomes" id="UP000663419"/>
    </source>
</evidence>
<proteinExistence type="predicted"/>
<sequence>MCVDRLFHREGVSYCQTTRTTNDQICHNVSVFIRIIWERAQACRCRAWLLDGCQNTSLTGR</sequence>
<dbReference type="EMBL" id="CP069102">
    <property type="protein sequence ID" value="QSS50175.1"/>
    <property type="molecule type" value="Genomic_DNA"/>
</dbReference>
<accession>A0A8A1LBG2</accession>
<dbReference type="Proteomes" id="UP000663419">
    <property type="component" value="Chromosome 1"/>
</dbReference>
<protein>
    <submittedName>
        <fullName evidence="1">Uncharacterized protein</fullName>
    </submittedName>
</protein>
<gene>
    <name evidence="1" type="ORF">I7I53_10762</name>
</gene>
<organism evidence="1 2">
    <name type="scientific">Ajellomyces capsulatus (strain H88)</name>
    <name type="common">Darling's disease fungus</name>
    <name type="synonym">Histoplasma capsulatum</name>
    <dbReference type="NCBI Taxonomy" id="544711"/>
    <lineage>
        <taxon>Eukaryota</taxon>
        <taxon>Fungi</taxon>
        <taxon>Dikarya</taxon>
        <taxon>Ascomycota</taxon>
        <taxon>Pezizomycotina</taxon>
        <taxon>Eurotiomycetes</taxon>
        <taxon>Eurotiomycetidae</taxon>
        <taxon>Onygenales</taxon>
        <taxon>Ajellomycetaceae</taxon>
        <taxon>Histoplasma</taxon>
    </lineage>
</organism>
<dbReference type="VEuPathDB" id="FungiDB:I7I53_10762"/>
<reference evidence="1" key="1">
    <citation type="submission" date="2021-01" db="EMBL/GenBank/DDBJ databases">
        <title>Chromosome-level genome assembly of a human fungal pathogen reveals clustering of transcriptionally co-regulated genes.</title>
        <authorList>
            <person name="Voorhies M."/>
            <person name="Cohen S."/>
            <person name="Shea T.P."/>
            <person name="Petrus S."/>
            <person name="Munoz J.F."/>
            <person name="Poplawski S."/>
            <person name="Goldman W.E."/>
            <person name="Michael T."/>
            <person name="Cuomo C.A."/>
            <person name="Sil A."/>
            <person name="Beyhan S."/>
        </authorList>
    </citation>
    <scope>NUCLEOTIDE SEQUENCE</scope>
    <source>
        <strain evidence="1">H88</strain>
    </source>
</reference>